<reference evidence="1 2" key="2">
    <citation type="journal article" date="2001" name="Science">
        <title>Genome sequence of the plant pathogen and biotechnology agent Agrobacterium tumefaciens C58.</title>
        <authorList>
            <person name="Goodner B."/>
            <person name="Hinkle G."/>
            <person name="Gattung S."/>
            <person name="Miller N."/>
            <person name="Blanchard M."/>
            <person name="Qurollo B."/>
            <person name="Goldman B.S."/>
            <person name="Cao Y."/>
            <person name="Askenazi M."/>
            <person name="Halling C."/>
            <person name="Mullin L."/>
            <person name="Houmiel K."/>
            <person name="Gordon J."/>
            <person name="Vaudin M."/>
            <person name="Iartchouk O."/>
            <person name="Epp A."/>
            <person name="Liu F."/>
            <person name="Wollam C."/>
            <person name="Allinger M."/>
            <person name="Doughty D."/>
            <person name="Scott C."/>
            <person name="Lappas C."/>
            <person name="Markelz B."/>
            <person name="Flanagan C."/>
            <person name="Crowell C."/>
            <person name="Gurson J."/>
            <person name="Lomo C."/>
            <person name="Sear C."/>
            <person name="Strub G."/>
            <person name="Cielo C."/>
            <person name="Slater S."/>
        </authorList>
    </citation>
    <scope>NUCLEOTIDE SEQUENCE [LARGE SCALE GENOMIC DNA]</scope>
    <source>
        <strain evidence="2">C58 / ATCC 33970</strain>
    </source>
</reference>
<evidence type="ECO:0000313" key="2">
    <source>
        <dbReference type="Proteomes" id="UP000000813"/>
    </source>
</evidence>
<dbReference type="AlphaFoldDB" id="Q8UIL6"/>
<dbReference type="Proteomes" id="UP000000813">
    <property type="component" value="Chromosome circular"/>
</dbReference>
<gene>
    <name evidence="1" type="ordered locus">Atu0277</name>
</gene>
<proteinExistence type="predicted"/>
<sequence>MMPEPCKIEVADIRTSASKAAWLPCYIMSCRTRWKSPLFRHQRWREKCVRLQRHRVTSSVKLSPFSVQRSRFRPLFAHIASPLAPISKLSVSTARLSTRSSSKLVIVCSEATSPRLRLAPESTSVFRRRLG</sequence>
<dbReference type="EMBL" id="AE007869">
    <property type="protein sequence ID" value="AAL41299.2"/>
    <property type="molecule type" value="Genomic_DNA"/>
</dbReference>
<dbReference type="KEGG" id="atu:Atu0277"/>
<organism evidence="1 2">
    <name type="scientific">Agrobacterium fabrum (strain C58 / ATCC 33970)</name>
    <name type="common">Agrobacterium tumefaciens (strain C58)</name>
    <dbReference type="NCBI Taxonomy" id="176299"/>
    <lineage>
        <taxon>Bacteria</taxon>
        <taxon>Pseudomonadati</taxon>
        <taxon>Pseudomonadota</taxon>
        <taxon>Alphaproteobacteria</taxon>
        <taxon>Hyphomicrobiales</taxon>
        <taxon>Rhizobiaceae</taxon>
        <taxon>Rhizobium/Agrobacterium group</taxon>
        <taxon>Agrobacterium</taxon>
        <taxon>Agrobacterium tumefaciens complex</taxon>
    </lineage>
</organism>
<dbReference type="OrthoDB" id="8304692at2"/>
<evidence type="ECO:0000313" key="1">
    <source>
        <dbReference type="EMBL" id="AAL41299.2"/>
    </source>
</evidence>
<reference evidence="1 2" key="1">
    <citation type="journal article" date="2001" name="Science">
        <title>The genome of the natural genetic engineer Agrobacterium tumefaciens C58.</title>
        <authorList>
            <person name="Wood D.W."/>
            <person name="Setubal J.C."/>
            <person name="Kaul R."/>
            <person name="Monks D.E."/>
            <person name="Kitajima J.P."/>
            <person name="Okura V.K."/>
            <person name="Zhou Y."/>
            <person name="Chen L."/>
            <person name="Wood G.E."/>
            <person name="Almeida N.F.Jr."/>
            <person name="Woo L."/>
            <person name="Chen Y."/>
            <person name="Paulsen I.T."/>
            <person name="Eisen J.A."/>
            <person name="Karp P.D."/>
            <person name="Bovee D.Sr."/>
            <person name="Chapman P."/>
            <person name="Clendenning J."/>
            <person name="Deatherage G."/>
            <person name="Gillet W."/>
            <person name="Grant C."/>
            <person name="Kutyavin T."/>
            <person name="Levy R."/>
            <person name="Li M.J."/>
            <person name="McClelland E."/>
            <person name="Palmieri A."/>
            <person name="Raymond C."/>
            <person name="Rouse G."/>
            <person name="Saenphimmachak C."/>
            <person name="Wu Z."/>
            <person name="Romero P."/>
            <person name="Gordon D."/>
            <person name="Zhang S."/>
            <person name="Yoo H."/>
            <person name="Tao Y."/>
            <person name="Biddle P."/>
            <person name="Jung M."/>
            <person name="Krespan W."/>
            <person name="Perry M."/>
            <person name="Gordon-Kamm B."/>
            <person name="Liao L."/>
            <person name="Kim S."/>
            <person name="Hendrick C."/>
            <person name="Zhao Z.Y."/>
            <person name="Dolan M."/>
            <person name="Chumley F."/>
            <person name="Tingey S.V."/>
            <person name="Tomb J.F."/>
            <person name="Gordon M.P."/>
            <person name="Olson M.V."/>
            <person name="Nester E.W."/>
        </authorList>
    </citation>
    <scope>NUCLEOTIDE SEQUENCE [LARGE SCALE GENOMIC DNA]</scope>
    <source>
        <strain evidence="2">C58 / ATCC 33970</strain>
    </source>
</reference>
<keyword evidence="2" id="KW-1185">Reference proteome</keyword>
<dbReference type="STRING" id="176299.Atu0277"/>
<accession>Q8UIL6</accession>
<protein>
    <submittedName>
        <fullName evidence="1">Uncharacterized protein</fullName>
    </submittedName>
</protein>
<dbReference type="HOGENOM" id="CLU_1923100_0_0_5"/>
<dbReference type="EnsemblBacteria" id="AAL41299">
    <property type="protein sequence ID" value="AAL41299"/>
    <property type="gene ID" value="Atu0277"/>
</dbReference>
<name>Q8UIL6_AGRFC</name>